<dbReference type="GO" id="GO:0030682">
    <property type="term" value="P:symbiont-mediated perturbation of host defenses"/>
    <property type="evidence" value="ECO:0007669"/>
    <property type="project" value="InterPro"/>
</dbReference>
<proteinExistence type="predicted"/>
<feature type="signal peptide" evidence="1">
    <location>
        <begin position="1"/>
        <end position="21"/>
    </location>
</feature>
<protein>
    <submittedName>
        <fullName evidence="2">Putative salivary lipocalin</fullName>
    </submittedName>
</protein>
<feature type="non-terminal residue" evidence="2">
    <location>
        <position position="183"/>
    </location>
</feature>
<dbReference type="Gene3D" id="2.40.128.20">
    <property type="match status" value="1"/>
</dbReference>
<feature type="chain" id="PRO_5007543048" evidence="1">
    <location>
        <begin position="22"/>
        <end position="183"/>
    </location>
</feature>
<dbReference type="InterPro" id="IPR002970">
    <property type="entry name" value="Tick_his-bd"/>
</dbReference>
<sequence length="183" mass="21035">MVRKIQAAFLFLLLKLNLAEAGFEEAVKYISDTTQGIRLLFLEPKAFFVVGGTFDEDPLQPPESRRPFKCGVAAVYQNPKETFLMQRWMYVDGYWKTLLETTYDMIPGNSPEYTSPNYMTAKKRRGRGTIDAGTMYLLLSDMDSCALFYHKETSHCELWESEPPKRDRLASSFCSKYISSCNN</sequence>
<reference evidence="2" key="1">
    <citation type="journal article" date="2018" name="PLoS Negl. Trop. Dis.">
        <title>Sialome diversity of ticks revealed by RNAseq of single tick salivary glands.</title>
        <authorList>
            <person name="Perner J."/>
            <person name="Kropackova S."/>
            <person name="Kopacek P."/>
            <person name="Ribeiro J.M."/>
        </authorList>
    </citation>
    <scope>NUCLEOTIDE SEQUENCE</scope>
    <source>
        <strain evidence="2">Siblings of single egg batch collected in Ceske Budejovice</strain>
        <tissue evidence="2">Salivary glands</tissue>
    </source>
</reference>
<evidence type="ECO:0000256" key="1">
    <source>
        <dbReference type="SAM" id="SignalP"/>
    </source>
</evidence>
<dbReference type="Pfam" id="PF02098">
    <property type="entry name" value="His_binding"/>
    <property type="match status" value="1"/>
</dbReference>
<dbReference type="SUPFAM" id="SSF50814">
    <property type="entry name" value="Lipocalins"/>
    <property type="match status" value="1"/>
</dbReference>
<dbReference type="AlphaFoldDB" id="A0A147BW08"/>
<accession>A0A147BW08</accession>
<organism evidence="2">
    <name type="scientific">Ixodes ricinus</name>
    <name type="common">Common tick</name>
    <name type="synonym">Acarus ricinus</name>
    <dbReference type="NCBI Taxonomy" id="34613"/>
    <lineage>
        <taxon>Eukaryota</taxon>
        <taxon>Metazoa</taxon>
        <taxon>Ecdysozoa</taxon>
        <taxon>Arthropoda</taxon>
        <taxon>Chelicerata</taxon>
        <taxon>Arachnida</taxon>
        <taxon>Acari</taxon>
        <taxon>Parasitiformes</taxon>
        <taxon>Ixodida</taxon>
        <taxon>Ixodoidea</taxon>
        <taxon>Ixodidae</taxon>
        <taxon>Ixodinae</taxon>
        <taxon>Ixodes</taxon>
    </lineage>
</organism>
<dbReference type="InterPro" id="IPR012674">
    <property type="entry name" value="Calycin"/>
</dbReference>
<evidence type="ECO:0000313" key="2">
    <source>
        <dbReference type="EMBL" id="JAR94954.1"/>
    </source>
</evidence>
<dbReference type="GO" id="GO:0043176">
    <property type="term" value="F:amine binding"/>
    <property type="evidence" value="ECO:0007669"/>
    <property type="project" value="InterPro"/>
</dbReference>
<dbReference type="EMBL" id="GEGO01000450">
    <property type="protein sequence ID" value="JAR94954.1"/>
    <property type="molecule type" value="Transcribed_RNA"/>
</dbReference>
<keyword evidence="1" id="KW-0732">Signal</keyword>
<name>A0A147BW08_IXORI</name>